<gene>
    <name evidence="11" type="ORF">L5515_000424</name>
</gene>
<keyword evidence="6" id="KW-0472">Membrane</keyword>
<comment type="similarity">
    <text evidence="2">Belongs to the endophilin family.</text>
</comment>
<evidence type="ECO:0000313" key="12">
    <source>
        <dbReference type="Proteomes" id="UP000829354"/>
    </source>
</evidence>
<dbReference type="FunFam" id="2.30.30.40:FF:000072">
    <property type="entry name" value="Unconventional Myosin IB"/>
    <property type="match status" value="1"/>
</dbReference>
<dbReference type="GO" id="GO:0005737">
    <property type="term" value="C:cytoplasm"/>
    <property type="evidence" value="ECO:0007669"/>
    <property type="project" value="InterPro"/>
</dbReference>
<dbReference type="AlphaFoldDB" id="A0AAE9DZW9"/>
<dbReference type="SMART" id="SM00721">
    <property type="entry name" value="BAR"/>
    <property type="match status" value="1"/>
</dbReference>
<dbReference type="CDD" id="cd11803">
    <property type="entry name" value="SH3_Endophilin_A"/>
    <property type="match status" value="1"/>
</dbReference>
<proteinExistence type="inferred from homology"/>
<evidence type="ECO:0000256" key="8">
    <source>
        <dbReference type="SAM" id="MobiDB-lite"/>
    </source>
</evidence>
<keyword evidence="12" id="KW-1185">Reference proteome</keyword>
<dbReference type="Proteomes" id="UP000829354">
    <property type="component" value="Chromosome I"/>
</dbReference>
<keyword evidence="5" id="KW-0175">Coiled coil</keyword>
<evidence type="ECO:0000256" key="4">
    <source>
        <dbReference type="ARBA" id="ARBA00022583"/>
    </source>
</evidence>
<feature type="compositionally biased region" description="Polar residues" evidence="8">
    <location>
        <begin position="195"/>
        <end position="204"/>
    </location>
</feature>
<accession>A0AAE9DZW9</accession>
<reference evidence="11 12" key="1">
    <citation type="submission" date="2022-04" db="EMBL/GenBank/DDBJ databases">
        <title>Chromosome-level reference genomes for two strains of Caenorhabditis briggsae: an improved platform for comparative genomics.</title>
        <authorList>
            <person name="Stevens L."/>
            <person name="Andersen E."/>
        </authorList>
    </citation>
    <scope>NUCLEOTIDE SEQUENCE [LARGE SCALE GENOMIC DNA]</scope>
    <source>
        <strain evidence="11">VX34</strain>
        <tissue evidence="11">Whole-organism</tissue>
    </source>
</reference>
<dbReference type="InterPro" id="IPR035824">
    <property type="entry name" value="Endophilin_A_SH3"/>
</dbReference>
<dbReference type="PROSITE" id="PS51021">
    <property type="entry name" value="BAR"/>
    <property type="match status" value="1"/>
</dbReference>
<dbReference type="SUPFAM" id="SSF103657">
    <property type="entry name" value="BAR/IMD domain-like"/>
    <property type="match status" value="1"/>
</dbReference>
<dbReference type="PANTHER" id="PTHR14167">
    <property type="entry name" value="SH3 DOMAIN-CONTAINING"/>
    <property type="match status" value="1"/>
</dbReference>
<dbReference type="Pfam" id="PF00018">
    <property type="entry name" value="SH3_1"/>
    <property type="match status" value="1"/>
</dbReference>
<feature type="domain" description="BAR" evidence="10">
    <location>
        <begin position="1"/>
        <end position="180"/>
    </location>
</feature>
<feature type="compositionally biased region" description="Basic and acidic residues" evidence="8">
    <location>
        <begin position="177"/>
        <end position="187"/>
    </location>
</feature>
<feature type="compositionally biased region" description="Low complexity" evidence="8">
    <location>
        <begin position="228"/>
        <end position="237"/>
    </location>
</feature>
<dbReference type="InterPro" id="IPR004148">
    <property type="entry name" value="BAR_dom"/>
</dbReference>
<evidence type="ECO:0000259" key="10">
    <source>
        <dbReference type="PROSITE" id="PS51021"/>
    </source>
</evidence>
<dbReference type="InterPro" id="IPR036028">
    <property type="entry name" value="SH3-like_dom_sf"/>
</dbReference>
<dbReference type="PROSITE" id="PS50002">
    <property type="entry name" value="SH3"/>
    <property type="match status" value="1"/>
</dbReference>
<feature type="compositionally biased region" description="Pro residues" evidence="8">
    <location>
        <begin position="238"/>
        <end position="248"/>
    </location>
</feature>
<feature type="region of interest" description="Disordered" evidence="8">
    <location>
        <begin position="1"/>
        <end position="20"/>
    </location>
</feature>
<evidence type="ECO:0000256" key="3">
    <source>
        <dbReference type="ARBA" id="ARBA00022443"/>
    </source>
</evidence>
<comment type="subcellular location">
    <subcellularLocation>
        <location evidence="1">Membrane</location>
        <topology evidence="1">Peripheral membrane protein</topology>
    </subcellularLocation>
</comment>
<dbReference type="PRINTS" id="PR00499">
    <property type="entry name" value="P67PHOX"/>
</dbReference>
<organism evidence="11 12">
    <name type="scientific">Caenorhabditis briggsae</name>
    <dbReference type="NCBI Taxonomy" id="6238"/>
    <lineage>
        <taxon>Eukaryota</taxon>
        <taxon>Metazoa</taxon>
        <taxon>Ecdysozoa</taxon>
        <taxon>Nematoda</taxon>
        <taxon>Chromadorea</taxon>
        <taxon>Rhabditida</taxon>
        <taxon>Rhabditina</taxon>
        <taxon>Rhabditomorpha</taxon>
        <taxon>Rhabditoidea</taxon>
        <taxon>Rhabditidae</taxon>
        <taxon>Peloderinae</taxon>
        <taxon>Caenorhabditis</taxon>
    </lineage>
</organism>
<evidence type="ECO:0000313" key="11">
    <source>
        <dbReference type="EMBL" id="UMM10831.1"/>
    </source>
</evidence>
<dbReference type="PANTHER" id="PTHR14167:SF81">
    <property type="entry name" value="ENDOPHILIN-A"/>
    <property type="match status" value="1"/>
</dbReference>
<dbReference type="Pfam" id="PF03114">
    <property type="entry name" value="BAR"/>
    <property type="match status" value="1"/>
</dbReference>
<evidence type="ECO:0000256" key="2">
    <source>
        <dbReference type="ARBA" id="ARBA00006697"/>
    </source>
</evidence>
<name>A0AAE9DZW9_CAEBR</name>
<dbReference type="InterPro" id="IPR027267">
    <property type="entry name" value="AH/BAR_dom_sf"/>
</dbReference>
<evidence type="ECO:0000256" key="1">
    <source>
        <dbReference type="ARBA" id="ARBA00004170"/>
    </source>
</evidence>
<dbReference type="GO" id="GO:0006897">
    <property type="term" value="P:endocytosis"/>
    <property type="evidence" value="ECO:0007669"/>
    <property type="project" value="UniProtKB-KW"/>
</dbReference>
<feature type="region of interest" description="Disordered" evidence="8">
    <location>
        <begin position="177"/>
        <end position="254"/>
    </location>
</feature>
<dbReference type="Gene3D" id="2.30.30.40">
    <property type="entry name" value="SH3 Domains"/>
    <property type="match status" value="1"/>
</dbReference>
<dbReference type="InterPro" id="IPR001452">
    <property type="entry name" value="SH3_domain"/>
</dbReference>
<evidence type="ECO:0000259" key="9">
    <source>
        <dbReference type="PROSITE" id="PS50002"/>
    </source>
</evidence>
<evidence type="ECO:0000256" key="7">
    <source>
        <dbReference type="PROSITE-ProRule" id="PRU00192"/>
    </source>
</evidence>
<dbReference type="SMART" id="SM00326">
    <property type="entry name" value="SH3"/>
    <property type="match status" value="1"/>
</dbReference>
<dbReference type="GO" id="GO:0016020">
    <property type="term" value="C:membrane"/>
    <property type="evidence" value="ECO:0007669"/>
    <property type="project" value="UniProtKB-SubCell"/>
</dbReference>
<dbReference type="Gene3D" id="1.20.1270.60">
    <property type="entry name" value="Arfaptin homology (AH) domain/BAR domain"/>
    <property type="match status" value="1"/>
</dbReference>
<feature type="compositionally biased region" description="Polar residues" evidence="8">
    <location>
        <begin position="211"/>
        <end position="222"/>
    </location>
</feature>
<dbReference type="InterPro" id="IPR050384">
    <property type="entry name" value="Endophilin_SH3RF"/>
</dbReference>
<evidence type="ECO:0008006" key="13">
    <source>
        <dbReference type="Google" id="ProtNLM"/>
    </source>
</evidence>
<feature type="domain" description="SH3" evidence="9">
    <location>
        <begin position="251"/>
        <end position="310"/>
    </location>
</feature>
<dbReference type="SUPFAM" id="SSF50044">
    <property type="entry name" value="SH3-domain"/>
    <property type="match status" value="1"/>
</dbReference>
<keyword evidence="3 7" id="KW-0728">SH3 domain</keyword>
<dbReference type="EMBL" id="CP092620">
    <property type="protein sequence ID" value="UMM10831.1"/>
    <property type="molecule type" value="Genomic_DNA"/>
</dbReference>
<keyword evidence="4" id="KW-0254">Endocytosis</keyword>
<evidence type="ECO:0000256" key="5">
    <source>
        <dbReference type="ARBA" id="ARBA00023054"/>
    </source>
</evidence>
<evidence type="ECO:0000256" key="6">
    <source>
        <dbReference type="ARBA" id="ARBA00023136"/>
    </source>
</evidence>
<sequence>MATQVALSKVRGTTKTSPYPQTEGMLAEVMQKYGQQLGDGSDLGKALNDAAEGYRQMADIKYQMEDNVKQNFLDPLMHLQNNELKDVNHHRTKLKGRRLDYDCKKRQQRRDDEMIQAEEKLEESKRLAEMSMFNVLSNDVEQISQLRALIEAQLDFHRQTAQCLENLQQQLGHRIKDAASRPREEHVPLPVLGNESRTPRSSFRSPAPSEMTHNSVQPATFQNGGGMPSQAPPAYQGGPPPGGLPPPLSQQQKPQCRALFDFDAQSEGELDFKEGTIIELVSQIDENWYEGRFNGKTGLFPVTYVQVLVPLK</sequence>
<protein>
    <recommendedName>
        <fullName evidence="13">Protein CBR-UNC-57</fullName>
    </recommendedName>
</protein>
<dbReference type="PRINTS" id="PR00452">
    <property type="entry name" value="SH3DOMAIN"/>
</dbReference>